<proteinExistence type="predicted"/>
<dbReference type="AlphaFoldDB" id="A0A419S231"/>
<organism evidence="2 3">
    <name type="scientific">Pelobium manganitolerans</name>
    <dbReference type="NCBI Taxonomy" id="1842495"/>
    <lineage>
        <taxon>Bacteria</taxon>
        <taxon>Pseudomonadati</taxon>
        <taxon>Bacteroidota</taxon>
        <taxon>Sphingobacteriia</taxon>
        <taxon>Sphingobacteriales</taxon>
        <taxon>Sphingobacteriaceae</taxon>
        <taxon>Pelobium</taxon>
    </lineage>
</organism>
<feature type="domain" description="Conjugative transposon TraM C-terminal" evidence="1">
    <location>
        <begin position="196"/>
        <end position="341"/>
    </location>
</feature>
<name>A0A419S231_9SPHI</name>
<evidence type="ECO:0000313" key="3">
    <source>
        <dbReference type="Proteomes" id="UP000283433"/>
    </source>
</evidence>
<dbReference type="RefSeq" id="WP_120182991.1">
    <property type="nucleotide sequence ID" value="NZ_MBTA01000029.1"/>
</dbReference>
<protein>
    <recommendedName>
        <fullName evidence="1">Conjugative transposon TraM C-terminal domain-containing protein</fullName>
    </recommendedName>
</protein>
<reference evidence="2 3" key="1">
    <citation type="submission" date="2016-07" db="EMBL/GenBank/DDBJ databases">
        <title>Genome of Pelobium manganitolerans.</title>
        <authorList>
            <person name="Wu S."/>
            <person name="Wang G."/>
        </authorList>
    </citation>
    <scope>NUCLEOTIDE SEQUENCE [LARGE SCALE GENOMIC DNA]</scope>
    <source>
        <strain evidence="2 3">YS-25</strain>
    </source>
</reference>
<dbReference type="OrthoDB" id="1453786at2"/>
<dbReference type="InterPro" id="IPR055407">
    <property type="entry name" value="TraM_C"/>
</dbReference>
<accession>A0A419S231</accession>
<dbReference type="Pfam" id="PF12508">
    <property type="entry name" value="Transposon_TraM"/>
    <property type="match status" value="1"/>
</dbReference>
<dbReference type="EMBL" id="MBTA01000029">
    <property type="protein sequence ID" value="RKD12767.1"/>
    <property type="molecule type" value="Genomic_DNA"/>
</dbReference>
<comment type="caution">
    <text evidence="2">The sequence shown here is derived from an EMBL/GenBank/DDBJ whole genome shotgun (WGS) entry which is preliminary data.</text>
</comment>
<evidence type="ECO:0000259" key="1">
    <source>
        <dbReference type="Pfam" id="PF12508"/>
    </source>
</evidence>
<dbReference type="Proteomes" id="UP000283433">
    <property type="component" value="Unassembled WGS sequence"/>
</dbReference>
<evidence type="ECO:0000313" key="2">
    <source>
        <dbReference type="EMBL" id="RKD12767.1"/>
    </source>
</evidence>
<keyword evidence="3" id="KW-1185">Reference proteome</keyword>
<gene>
    <name evidence="2" type="ORF">BCY91_10975</name>
</gene>
<sequence length="349" mass="38824">MKTFSLNPTAATKKLLYVFPLFLIPFLTLLFWLADGGQAAKATLPENRKLLTDLPAPDLKGNRNLSKIGSYEEAEKDSAEQQNEIGNDFWFGKYFGPTSGNSDYSESGVGSLNQQEEHLNTKLEKLEKILNAPAPQANTTDREPFADETTHLKRLEPDPEMEQLDGMLNKIWEIQHPGLEKDNAPKMMMRKSFEAVPAVIEGKQKVSQGAVVKLKLLEAVEINHTFIPKNHFIYGTCQITNQRLKTKLTNIRLGNLIIPVDISVYDRADGMEGINVPDAILSEATRTGSISAVESLPLLPFDESVQAQLAGAGISAAKGLFTKRQRKIRIKLKDGYQLLLKDNTVKSIF</sequence>